<dbReference type="InParanoid" id="D3AVZ8"/>
<keyword evidence="5" id="KW-0460">Magnesium</keyword>
<dbReference type="Pfam" id="PF00408">
    <property type="entry name" value="PGM_PMM_IV"/>
    <property type="match status" value="1"/>
</dbReference>
<comment type="similarity">
    <text evidence="2">Belongs to the phosphohexose mutase family.</text>
</comment>
<dbReference type="PANTHER" id="PTHR42946:SF1">
    <property type="entry name" value="PHOSPHOGLUCOMUTASE (ALPHA-D-GLUCOSE-1,6-BISPHOSPHATE-DEPENDENT)"/>
    <property type="match status" value="1"/>
</dbReference>
<feature type="domain" description="Alpha-D-phosphohexomutase alpha/beta/alpha" evidence="8">
    <location>
        <begin position="8"/>
        <end position="133"/>
    </location>
</feature>
<evidence type="ECO:0000256" key="5">
    <source>
        <dbReference type="ARBA" id="ARBA00022842"/>
    </source>
</evidence>
<dbReference type="GO" id="GO:0005975">
    <property type="term" value="P:carbohydrate metabolic process"/>
    <property type="evidence" value="ECO:0007669"/>
    <property type="project" value="InterPro"/>
</dbReference>
<evidence type="ECO:0000313" key="12">
    <source>
        <dbReference type="Proteomes" id="UP000001396"/>
    </source>
</evidence>
<gene>
    <name evidence="11" type="ORF">PPL_00265</name>
</gene>
<feature type="domain" description="Alpha-D-phosphohexomutase alpha/beta/alpha" evidence="10">
    <location>
        <begin position="270"/>
        <end position="376"/>
    </location>
</feature>
<dbReference type="EMBL" id="ADBJ01000002">
    <property type="protein sequence ID" value="EFA86471.1"/>
    <property type="molecule type" value="Genomic_DNA"/>
</dbReference>
<dbReference type="InterPro" id="IPR005843">
    <property type="entry name" value="A-D-PHexomutase_C"/>
</dbReference>
<feature type="domain" description="Alpha-D-phosphohexomutase C-terminal" evidence="7">
    <location>
        <begin position="410"/>
        <end position="458"/>
    </location>
</feature>
<dbReference type="InterPro" id="IPR050060">
    <property type="entry name" value="Phosphoglucosamine_mutase"/>
</dbReference>
<dbReference type="Proteomes" id="UP000001396">
    <property type="component" value="Unassembled WGS sequence"/>
</dbReference>
<keyword evidence="6" id="KW-0413">Isomerase</keyword>
<evidence type="ECO:0000256" key="2">
    <source>
        <dbReference type="ARBA" id="ARBA00010231"/>
    </source>
</evidence>
<evidence type="ECO:0000259" key="9">
    <source>
        <dbReference type="Pfam" id="PF02879"/>
    </source>
</evidence>
<dbReference type="InterPro" id="IPR005841">
    <property type="entry name" value="Alpha-D-phosphohexomutase_SF"/>
</dbReference>
<dbReference type="GO" id="GO:0008966">
    <property type="term" value="F:phosphoglucosamine mutase activity"/>
    <property type="evidence" value="ECO:0007669"/>
    <property type="project" value="InterPro"/>
</dbReference>
<keyword evidence="4" id="KW-0479">Metal-binding</keyword>
<dbReference type="Pfam" id="PF02878">
    <property type="entry name" value="PGM_PMM_I"/>
    <property type="match status" value="1"/>
</dbReference>
<dbReference type="AlphaFoldDB" id="D3AVZ8"/>
<name>D3AVZ8_HETP5</name>
<comment type="cofactor">
    <cofactor evidence="1">
        <name>Mg(2+)</name>
        <dbReference type="ChEBI" id="CHEBI:18420"/>
    </cofactor>
</comment>
<dbReference type="GeneID" id="31355799"/>
<organism evidence="11 12">
    <name type="scientific">Heterostelium pallidum (strain ATCC 26659 / Pp 5 / PN500)</name>
    <name type="common">Cellular slime mold</name>
    <name type="synonym">Polysphondylium pallidum</name>
    <dbReference type="NCBI Taxonomy" id="670386"/>
    <lineage>
        <taxon>Eukaryota</taxon>
        <taxon>Amoebozoa</taxon>
        <taxon>Evosea</taxon>
        <taxon>Eumycetozoa</taxon>
        <taxon>Dictyostelia</taxon>
        <taxon>Acytosteliales</taxon>
        <taxon>Acytosteliaceae</taxon>
        <taxon>Heterostelium</taxon>
    </lineage>
</organism>
<dbReference type="InterPro" id="IPR024086">
    <property type="entry name" value="GlmM_arc-type"/>
</dbReference>
<dbReference type="GO" id="GO:0006048">
    <property type="term" value="P:UDP-N-acetylglucosamine biosynthetic process"/>
    <property type="evidence" value="ECO:0007669"/>
    <property type="project" value="TreeGrafter"/>
</dbReference>
<dbReference type="InterPro" id="IPR005846">
    <property type="entry name" value="A-D-PHexomutase_a/b/a-III"/>
</dbReference>
<dbReference type="Pfam" id="PF02879">
    <property type="entry name" value="PGM_PMM_II"/>
    <property type="match status" value="1"/>
</dbReference>
<dbReference type="Gene3D" id="3.30.310.50">
    <property type="entry name" value="Alpha-D-phosphohexomutase, C-terminal domain"/>
    <property type="match status" value="1"/>
</dbReference>
<feature type="domain" description="Alpha-D-phosphohexomutase alpha/beta/alpha" evidence="9">
    <location>
        <begin position="171"/>
        <end position="263"/>
    </location>
</feature>
<dbReference type="GO" id="GO:0046872">
    <property type="term" value="F:metal ion binding"/>
    <property type="evidence" value="ECO:0007669"/>
    <property type="project" value="UniProtKB-KW"/>
</dbReference>
<dbReference type="Pfam" id="PF02880">
    <property type="entry name" value="PGM_PMM_III"/>
    <property type="match status" value="1"/>
</dbReference>
<sequence>MSLIRTISGVRGVIGDTLSPEVIVAHIAAFTMMLEGPLYHQKQHKIVVGRDSRVSGPWVERLVVGTLSACGYHVYQIGIATTPTVQFMTTELKCSGGIVITSSHNPVEWNGLKFIGSDGLFISPEACESLFKLADEKIPMSRYVTYDKVGAIEVVDHANRKHLDAIYALPFIDVEKIRSQHFRCCLDTVNGAGGPIMRELCHRLDIEIVDGLNMEPTGLFAHTPEPIPANLSQLCESVRKHNVDFGIAVDPDVDRCVFIDEHGKPLGEEYTLAMAVEFMLGDVGRRGVVAKNLSSSRALDDIAKKYESRVVCAPVGEIQVAQCMLRENAVIGGEGNGGVMLPDIHIGRDAPVAAALAFQLMANRGIRKISEVKKTLPQYEIVKLKAGIEGLNPDAILNDYKAEYRGKQGVLINEDDGLKIDAPEWWVHLRKSNTEHIIRVIAEAKDLELATSIAAKFIQEIESKRK</sequence>
<dbReference type="InterPro" id="IPR005844">
    <property type="entry name" value="A-D-PHexomutase_a/b/a-I"/>
</dbReference>
<evidence type="ECO:0000313" key="11">
    <source>
        <dbReference type="EMBL" id="EFA86471.1"/>
    </source>
</evidence>
<proteinExistence type="inferred from homology"/>
<dbReference type="InterPro" id="IPR036900">
    <property type="entry name" value="A-D-PHexomutase_C_sf"/>
</dbReference>
<evidence type="ECO:0000256" key="4">
    <source>
        <dbReference type="ARBA" id="ARBA00022723"/>
    </source>
</evidence>
<dbReference type="SUPFAM" id="SSF55957">
    <property type="entry name" value="Phosphoglucomutase, C-terminal domain"/>
    <property type="match status" value="1"/>
</dbReference>
<accession>D3AVZ8</accession>
<dbReference type="PANTHER" id="PTHR42946">
    <property type="entry name" value="PHOSPHOHEXOSE MUTASE"/>
    <property type="match status" value="1"/>
</dbReference>
<dbReference type="SUPFAM" id="SSF53738">
    <property type="entry name" value="Phosphoglucomutase, first 3 domains"/>
    <property type="match status" value="3"/>
</dbReference>
<dbReference type="PRINTS" id="PR00509">
    <property type="entry name" value="PGMPMM"/>
</dbReference>
<dbReference type="CDD" id="cd05803">
    <property type="entry name" value="PGM_like4"/>
    <property type="match status" value="1"/>
</dbReference>
<evidence type="ECO:0000259" key="8">
    <source>
        <dbReference type="Pfam" id="PF02878"/>
    </source>
</evidence>
<comment type="caution">
    <text evidence="11">The sequence shown here is derived from an EMBL/GenBank/DDBJ whole genome shotgun (WGS) entry which is preliminary data.</text>
</comment>
<dbReference type="FunCoup" id="D3AVZ8">
    <property type="interactions" value="87"/>
</dbReference>
<dbReference type="InterPro" id="IPR005845">
    <property type="entry name" value="A-D-PHexomutase_a/b/a-II"/>
</dbReference>
<evidence type="ECO:0000256" key="3">
    <source>
        <dbReference type="ARBA" id="ARBA00022553"/>
    </source>
</evidence>
<evidence type="ECO:0000259" key="7">
    <source>
        <dbReference type="Pfam" id="PF00408"/>
    </source>
</evidence>
<evidence type="ECO:0000259" key="10">
    <source>
        <dbReference type="Pfam" id="PF02880"/>
    </source>
</evidence>
<evidence type="ECO:0000256" key="6">
    <source>
        <dbReference type="ARBA" id="ARBA00023235"/>
    </source>
</evidence>
<dbReference type="STRING" id="670386.D3AVZ8"/>
<protein>
    <submittedName>
        <fullName evidence="11">Phosphomannomutase</fullName>
    </submittedName>
</protein>
<dbReference type="FunFam" id="3.40.120.10:FF:000001">
    <property type="entry name" value="Phosphoglucosamine mutase"/>
    <property type="match status" value="1"/>
</dbReference>
<dbReference type="GO" id="GO:0005829">
    <property type="term" value="C:cytosol"/>
    <property type="evidence" value="ECO:0007669"/>
    <property type="project" value="TreeGrafter"/>
</dbReference>
<dbReference type="OMA" id="SHNAMPD"/>
<dbReference type="InterPro" id="IPR016055">
    <property type="entry name" value="A-D-PHexomutase_a/b/a-I/II/III"/>
</dbReference>
<dbReference type="Gene3D" id="3.40.120.10">
    <property type="entry name" value="Alpha-D-Glucose-1,6-Bisphosphate, subunit A, domain 3"/>
    <property type="match status" value="3"/>
</dbReference>
<dbReference type="NCBIfam" id="TIGR03990">
    <property type="entry name" value="Arch_GlmM"/>
    <property type="match status" value="1"/>
</dbReference>
<reference evidence="11 12" key="1">
    <citation type="journal article" date="2011" name="Genome Res.">
        <title>Phylogeny-wide analysis of social amoeba genomes highlights ancient origins for complex intercellular communication.</title>
        <authorList>
            <person name="Heidel A.J."/>
            <person name="Lawal H.M."/>
            <person name="Felder M."/>
            <person name="Schilde C."/>
            <person name="Helps N.R."/>
            <person name="Tunggal B."/>
            <person name="Rivero F."/>
            <person name="John U."/>
            <person name="Schleicher M."/>
            <person name="Eichinger L."/>
            <person name="Platzer M."/>
            <person name="Noegel A.A."/>
            <person name="Schaap P."/>
            <person name="Gloeckner G."/>
        </authorList>
    </citation>
    <scope>NUCLEOTIDE SEQUENCE [LARGE SCALE GENOMIC DNA]</scope>
    <source>
        <strain evidence="12">ATCC 26659 / Pp 5 / PN500</strain>
    </source>
</reference>
<keyword evidence="3" id="KW-0597">Phosphoprotein</keyword>
<keyword evidence="12" id="KW-1185">Reference proteome</keyword>
<evidence type="ECO:0000256" key="1">
    <source>
        <dbReference type="ARBA" id="ARBA00001946"/>
    </source>
</evidence>
<dbReference type="RefSeq" id="XP_020438576.1">
    <property type="nucleotide sequence ID" value="XM_020571302.1"/>
</dbReference>
<dbReference type="GO" id="GO:0004615">
    <property type="term" value="F:phosphomannomutase activity"/>
    <property type="evidence" value="ECO:0007669"/>
    <property type="project" value="TreeGrafter"/>
</dbReference>